<dbReference type="AlphaFoldDB" id="A0A6A5AVG5"/>
<dbReference type="Proteomes" id="UP000469452">
    <property type="component" value="Unassembled WGS sequence"/>
</dbReference>
<comment type="caution">
    <text evidence="1">The sequence shown here is derived from an EMBL/GenBank/DDBJ whole genome shotgun (WGS) entry which is preliminary data.</text>
</comment>
<protein>
    <submittedName>
        <fullName evidence="1">Uncharacterized protein</fullName>
    </submittedName>
</protein>
<proteinExistence type="predicted"/>
<evidence type="ECO:0000313" key="1">
    <source>
        <dbReference type="EMBL" id="KAF0774395.1"/>
    </source>
</evidence>
<evidence type="ECO:0000313" key="2">
    <source>
        <dbReference type="Proteomes" id="UP000469452"/>
    </source>
</evidence>
<dbReference type="PANTHER" id="PTHR10492">
    <property type="match status" value="1"/>
</dbReference>
<accession>A0A6A5AVG5</accession>
<dbReference type="EMBL" id="VJMI01003865">
    <property type="protein sequence ID" value="KAF0774395.1"/>
    <property type="molecule type" value="Genomic_DNA"/>
</dbReference>
<sequence length="93" mass="10797">MYTYDNRYVAPYSPILCKIFDAHITVEFCYSVKAIKYIFKYIYKGSDQAVFEISNNSNNAAVENDEINQYQVGWYINSNEAVSTILGFSIHDR</sequence>
<dbReference type="PANTHER" id="PTHR10492:SF57">
    <property type="entry name" value="ATP-DEPENDENT DNA HELICASE"/>
    <property type="match status" value="1"/>
</dbReference>
<gene>
    <name evidence="1" type="ORF">AaE_001905</name>
</gene>
<name>A0A6A5AVG5_APHAT</name>
<reference evidence="1 2" key="1">
    <citation type="submission" date="2019-06" db="EMBL/GenBank/DDBJ databases">
        <title>Genomics analysis of Aphanomyces spp. identifies a new class of oomycete effector associated with host adaptation.</title>
        <authorList>
            <person name="Gaulin E."/>
        </authorList>
    </citation>
    <scope>NUCLEOTIDE SEQUENCE [LARGE SCALE GENOMIC DNA]</scope>
    <source>
        <strain evidence="1 2">E</strain>
    </source>
</reference>
<organism evidence="1 2">
    <name type="scientific">Aphanomyces astaci</name>
    <name type="common">Crayfish plague agent</name>
    <dbReference type="NCBI Taxonomy" id="112090"/>
    <lineage>
        <taxon>Eukaryota</taxon>
        <taxon>Sar</taxon>
        <taxon>Stramenopiles</taxon>
        <taxon>Oomycota</taxon>
        <taxon>Saprolegniomycetes</taxon>
        <taxon>Saprolegniales</taxon>
        <taxon>Verrucalvaceae</taxon>
        <taxon>Aphanomyces</taxon>
    </lineage>
</organism>